<feature type="domain" description="FAD/NAD(P)-binding" evidence="5">
    <location>
        <begin position="154"/>
        <end position="314"/>
    </location>
</feature>
<protein>
    <submittedName>
        <fullName evidence="7">Glutamate synthase subunit beta</fullName>
    </submittedName>
</protein>
<dbReference type="PANTHER" id="PTHR43100:SF1">
    <property type="entry name" value="GLUTAMATE SYNTHASE [NADPH] SMALL CHAIN"/>
    <property type="match status" value="1"/>
</dbReference>
<evidence type="ECO:0000256" key="4">
    <source>
        <dbReference type="ARBA" id="ARBA00029440"/>
    </source>
</evidence>
<dbReference type="SUPFAM" id="SSF51971">
    <property type="entry name" value="Nucleotide-binding domain"/>
    <property type="match status" value="2"/>
</dbReference>
<comment type="pathway">
    <text evidence="4">Amino-acid biosynthesis.</text>
</comment>
<dbReference type="SUPFAM" id="SSF46548">
    <property type="entry name" value="alpha-helical ferredoxin"/>
    <property type="match status" value="1"/>
</dbReference>
<dbReference type="InterPro" id="IPR009051">
    <property type="entry name" value="Helical_ferredxn"/>
</dbReference>
<dbReference type="InterPro" id="IPR051394">
    <property type="entry name" value="Glutamate_Synthase"/>
</dbReference>
<dbReference type="PRINTS" id="PR00419">
    <property type="entry name" value="ADXRDTASE"/>
</dbReference>
<proteinExistence type="predicted"/>
<dbReference type="Gene3D" id="3.40.50.720">
    <property type="entry name" value="NAD(P)-binding Rossmann-like Domain"/>
    <property type="match status" value="1"/>
</dbReference>
<sequence length="488" mass="54916">MGEFKGFMNYEKQQLDELSLVDRIANHEPFQQRFTKEDAAQQGARCMDCGTPFCQTGQPAGKETIGCPIGNYIPEWNDLVYRHDFKNAYERLSETNNFPEFTGRVCPAPCEQSCVMKINRESVAIKGIERTIIDEAYDNDWVQPTIPDKRKNESVAIVGSGPAGLTAADELNKLGYHVTVYERAHEAGGLLMYGIPNMKLDKDVVRRRINIMEQSGIDFITDTEIGVDMSREELEQRHDAIILCTGSQNARDLPLEGRMGFGIHFAMNYLTEQTQLLNGEISEAEITAKDKNVIVIGAGDTGADCVATALRENCKSIVQFNKYTKQPEAIEFEENTYWPLSMPVFKMDYAHKEYEARFGFEPRAYGVQTMRYDVDEIGRVKGVYTQILEETEDGMVVVDGTERHWPADLVLLSIGFVGTETTVPHAFDIQTERNKIVADNKDFRTNQPHVFAAGDARRGQSLVVWAIQEGRAVADAVNTYLQEKTPVS</sequence>
<evidence type="ECO:0000259" key="6">
    <source>
        <dbReference type="Pfam" id="PF14691"/>
    </source>
</evidence>
<dbReference type="Pfam" id="PF14691">
    <property type="entry name" value="Fer4_20"/>
    <property type="match status" value="1"/>
</dbReference>
<dbReference type="RefSeq" id="WP_342610511.1">
    <property type="nucleotide sequence ID" value="NZ_CP128355.1"/>
</dbReference>
<keyword evidence="2" id="KW-0560">Oxidoreductase</keyword>
<dbReference type="Proteomes" id="UP001436297">
    <property type="component" value="Chromosome"/>
</dbReference>
<dbReference type="Gene3D" id="1.10.1060.10">
    <property type="entry name" value="Alpha-helical ferredoxin"/>
    <property type="match status" value="1"/>
</dbReference>
<feature type="domain" description="FAD/NAD(P)-binding" evidence="5">
    <location>
        <begin position="389"/>
        <end position="470"/>
    </location>
</feature>
<dbReference type="EMBL" id="CP128355">
    <property type="protein sequence ID" value="XAF71253.1"/>
    <property type="molecule type" value="Genomic_DNA"/>
</dbReference>
<feature type="domain" description="Dihydroprymidine dehydrogenase" evidence="6">
    <location>
        <begin position="24"/>
        <end position="140"/>
    </location>
</feature>
<dbReference type="Pfam" id="PF07992">
    <property type="entry name" value="Pyr_redox_2"/>
    <property type="match status" value="2"/>
</dbReference>
<evidence type="ECO:0000256" key="3">
    <source>
        <dbReference type="ARBA" id="ARBA00023164"/>
    </source>
</evidence>
<accession>A0ABZ3EFL1</accession>
<organism evidence="7 8">
    <name type="scientific">Staphylococcus hsinchuensis</name>
    <dbReference type="NCBI Taxonomy" id="3051183"/>
    <lineage>
        <taxon>Bacteria</taxon>
        <taxon>Bacillati</taxon>
        <taxon>Bacillota</taxon>
        <taxon>Bacilli</taxon>
        <taxon>Bacillales</taxon>
        <taxon>Staphylococcaceae</taxon>
        <taxon>Staphylococcus</taxon>
    </lineage>
</organism>
<dbReference type="InterPro" id="IPR023753">
    <property type="entry name" value="FAD/NAD-binding_dom"/>
</dbReference>
<keyword evidence="3" id="KW-0314">Glutamate biosynthesis</keyword>
<gene>
    <name evidence="7" type="ORF">QQM35_03835</name>
</gene>
<dbReference type="PANTHER" id="PTHR43100">
    <property type="entry name" value="GLUTAMATE SYNTHASE [NADPH] SMALL CHAIN"/>
    <property type="match status" value="1"/>
</dbReference>
<keyword evidence="8" id="KW-1185">Reference proteome</keyword>
<evidence type="ECO:0000259" key="5">
    <source>
        <dbReference type="Pfam" id="PF07992"/>
    </source>
</evidence>
<evidence type="ECO:0000313" key="7">
    <source>
        <dbReference type="EMBL" id="XAF71253.1"/>
    </source>
</evidence>
<reference evidence="7 8" key="1">
    <citation type="journal article" date="2024" name="Pathogens">
        <title>Staphylococcus hsinchuensis sp. nov., Isolated from Soymilk.</title>
        <authorList>
            <person name="Wang Y.T."/>
            <person name="Lin Y.C."/>
            <person name="Hsieh Y.H."/>
            <person name="Lin Y.T."/>
            <person name="Hamada M."/>
            <person name="Chen C.C."/>
            <person name="Liou J.S."/>
            <person name="Lee A.Y."/>
            <person name="Zhang W.L."/>
            <person name="Chen Y.T."/>
            <person name="Huang C.H."/>
        </authorList>
    </citation>
    <scope>NUCLEOTIDE SEQUENCE [LARGE SCALE GENOMIC DNA]</scope>
    <source>
        <strain evidence="7 8">H164</strain>
    </source>
</reference>
<evidence type="ECO:0000256" key="2">
    <source>
        <dbReference type="ARBA" id="ARBA00023002"/>
    </source>
</evidence>
<dbReference type="Gene3D" id="3.50.50.60">
    <property type="entry name" value="FAD/NAD(P)-binding domain"/>
    <property type="match status" value="2"/>
</dbReference>
<keyword evidence="1" id="KW-0028">Amino-acid biosynthesis</keyword>
<evidence type="ECO:0000313" key="8">
    <source>
        <dbReference type="Proteomes" id="UP001436297"/>
    </source>
</evidence>
<evidence type="ECO:0000256" key="1">
    <source>
        <dbReference type="ARBA" id="ARBA00022605"/>
    </source>
</evidence>
<name>A0ABZ3EFL1_9STAP</name>
<dbReference type="InterPro" id="IPR028261">
    <property type="entry name" value="DPD_II"/>
</dbReference>
<dbReference type="InterPro" id="IPR006005">
    <property type="entry name" value="Glut_synth_ssu1"/>
</dbReference>
<dbReference type="NCBIfam" id="TIGR01317">
    <property type="entry name" value="GOGAT_sm_gam"/>
    <property type="match status" value="1"/>
</dbReference>
<dbReference type="InterPro" id="IPR036188">
    <property type="entry name" value="FAD/NAD-bd_sf"/>
</dbReference>